<evidence type="ECO:0000313" key="1">
    <source>
        <dbReference type="EMBL" id="RNA20716.1"/>
    </source>
</evidence>
<name>A0A3M7RAY7_BRAPC</name>
<gene>
    <name evidence="1" type="ORF">BpHYR1_030831</name>
</gene>
<dbReference type="AlphaFoldDB" id="A0A3M7RAY7"/>
<reference evidence="1 2" key="1">
    <citation type="journal article" date="2018" name="Sci. Rep.">
        <title>Genomic signatures of local adaptation to the degree of environmental predictability in rotifers.</title>
        <authorList>
            <person name="Franch-Gras L."/>
            <person name="Hahn C."/>
            <person name="Garcia-Roger E.M."/>
            <person name="Carmona M.J."/>
            <person name="Serra M."/>
            <person name="Gomez A."/>
        </authorList>
    </citation>
    <scope>NUCLEOTIDE SEQUENCE [LARGE SCALE GENOMIC DNA]</scope>
    <source>
        <strain evidence="1">HYR1</strain>
    </source>
</reference>
<evidence type="ECO:0000313" key="2">
    <source>
        <dbReference type="Proteomes" id="UP000276133"/>
    </source>
</evidence>
<comment type="caution">
    <text evidence="1">The sequence shown here is derived from an EMBL/GenBank/DDBJ whole genome shotgun (WGS) entry which is preliminary data.</text>
</comment>
<keyword evidence="2" id="KW-1185">Reference proteome</keyword>
<proteinExistence type="predicted"/>
<accession>A0A3M7RAY7</accession>
<dbReference type="EMBL" id="REGN01003800">
    <property type="protein sequence ID" value="RNA20716.1"/>
    <property type="molecule type" value="Genomic_DNA"/>
</dbReference>
<protein>
    <submittedName>
        <fullName evidence="1">Uncharacterized protein</fullName>
    </submittedName>
</protein>
<organism evidence="1 2">
    <name type="scientific">Brachionus plicatilis</name>
    <name type="common">Marine rotifer</name>
    <name type="synonym">Brachionus muelleri</name>
    <dbReference type="NCBI Taxonomy" id="10195"/>
    <lineage>
        <taxon>Eukaryota</taxon>
        <taxon>Metazoa</taxon>
        <taxon>Spiralia</taxon>
        <taxon>Gnathifera</taxon>
        <taxon>Rotifera</taxon>
        <taxon>Eurotatoria</taxon>
        <taxon>Monogononta</taxon>
        <taxon>Pseudotrocha</taxon>
        <taxon>Ploima</taxon>
        <taxon>Brachionidae</taxon>
        <taxon>Brachionus</taxon>
    </lineage>
</organism>
<sequence length="76" mass="9040">MHQTNKRKNFFGSSRLGEIWFIYYSNNFCSEKKLNVGRGVAVDAPQPQQQQQNKENILNKRKFMSNFFDLINYANF</sequence>
<dbReference type="Proteomes" id="UP000276133">
    <property type="component" value="Unassembled WGS sequence"/>
</dbReference>